<dbReference type="GO" id="GO:0003723">
    <property type="term" value="F:RNA binding"/>
    <property type="evidence" value="ECO:0007669"/>
    <property type="project" value="InterPro"/>
</dbReference>
<dbReference type="InterPro" id="IPR020825">
    <property type="entry name" value="Phe-tRNA_synthase-like_B3/B4"/>
</dbReference>
<gene>
    <name evidence="2" type="ORF">UFOPK3564_03086</name>
</gene>
<feature type="domain" description="B3/B4 tRNA-binding" evidence="1">
    <location>
        <begin position="95"/>
        <end position="199"/>
    </location>
</feature>
<name>A0A6J7JIK8_9ZZZZ</name>
<proteinExistence type="predicted"/>
<dbReference type="SUPFAM" id="SSF56037">
    <property type="entry name" value="PheT/TilS domain"/>
    <property type="match status" value="1"/>
</dbReference>
<dbReference type="Pfam" id="PF03483">
    <property type="entry name" value="B3_4"/>
    <property type="match status" value="1"/>
</dbReference>
<sequence>MSGPSDEVPVEEGEGQAQLGWIEAEIEDEFPGLALVTVEVPCRPTRTAPWVVHRLTDLANRITGPYALRVRQLPVPALHRSFYRQLGLDPDVRRPPLEQALFDRLWSGGFVPGGMPGDALLVALLETGVAVWAADAAPLSGPLGVRGARPGEELWTAGQLRPLAKGELVIADADRPVARIFEPLGPPFAVGPATRRVVLYVLQVPGVPALDVQESLNTCRNLLRIA</sequence>
<dbReference type="GO" id="GO:0004826">
    <property type="term" value="F:phenylalanine-tRNA ligase activity"/>
    <property type="evidence" value="ECO:0007669"/>
    <property type="project" value="InterPro"/>
</dbReference>
<evidence type="ECO:0000313" key="2">
    <source>
        <dbReference type="EMBL" id="CAB4943428.1"/>
    </source>
</evidence>
<dbReference type="InterPro" id="IPR005146">
    <property type="entry name" value="B3/B4_tRNA-bd"/>
</dbReference>
<reference evidence="2" key="1">
    <citation type="submission" date="2020-05" db="EMBL/GenBank/DDBJ databases">
        <authorList>
            <person name="Chiriac C."/>
            <person name="Salcher M."/>
            <person name="Ghai R."/>
            <person name="Kavagutti S V."/>
        </authorList>
    </citation>
    <scope>NUCLEOTIDE SEQUENCE</scope>
</reference>
<accession>A0A6J7JIK8</accession>
<dbReference type="EMBL" id="CAFBMK010000265">
    <property type="protein sequence ID" value="CAB4943428.1"/>
    <property type="molecule type" value="Genomic_DNA"/>
</dbReference>
<organism evidence="2">
    <name type="scientific">freshwater metagenome</name>
    <dbReference type="NCBI Taxonomy" id="449393"/>
    <lineage>
        <taxon>unclassified sequences</taxon>
        <taxon>metagenomes</taxon>
        <taxon>ecological metagenomes</taxon>
    </lineage>
</organism>
<dbReference type="Gene3D" id="3.50.40.10">
    <property type="entry name" value="Phenylalanyl-trna Synthetase, Chain B, domain 3"/>
    <property type="match status" value="1"/>
</dbReference>
<dbReference type="AlphaFoldDB" id="A0A6J7JIK8"/>
<protein>
    <submittedName>
        <fullName evidence="2">Unannotated protein</fullName>
    </submittedName>
</protein>
<evidence type="ECO:0000259" key="1">
    <source>
        <dbReference type="Pfam" id="PF03483"/>
    </source>
</evidence>